<gene>
    <name evidence="1" type="ORF">UY48_C0013G0021</name>
</gene>
<comment type="caution">
    <text evidence="1">The sequence shown here is derived from an EMBL/GenBank/DDBJ whole genome shotgun (WGS) entry which is preliminary data.</text>
</comment>
<evidence type="ECO:0000313" key="1">
    <source>
        <dbReference type="EMBL" id="KKW11740.1"/>
    </source>
</evidence>
<accession>A0A0G1VZI8</accession>
<protein>
    <submittedName>
        <fullName evidence="1">Uncharacterized protein</fullName>
    </submittedName>
</protein>
<dbReference type="EMBL" id="LCQD01000013">
    <property type="protein sequence ID" value="KKW11740.1"/>
    <property type="molecule type" value="Genomic_DNA"/>
</dbReference>
<sequence>MDMKKPIAIVKKRLNFLVESGAVVELEGGRAIEFEVHPVLRSDNHIREIMGYAERIVNLIDTISDTRAEGVEAIFKYIMLQTAVERLRPK</sequence>
<evidence type="ECO:0000313" key="2">
    <source>
        <dbReference type="Proteomes" id="UP000034588"/>
    </source>
</evidence>
<proteinExistence type="predicted"/>
<dbReference type="Proteomes" id="UP000034588">
    <property type="component" value="Unassembled WGS sequence"/>
</dbReference>
<organism evidence="1 2">
    <name type="scientific">Candidatus Gottesmanbacteria bacterium GW2011_GWB1_49_7</name>
    <dbReference type="NCBI Taxonomy" id="1618448"/>
    <lineage>
        <taxon>Bacteria</taxon>
        <taxon>Candidatus Gottesmaniibacteriota</taxon>
    </lineage>
</organism>
<dbReference type="AlphaFoldDB" id="A0A0G1VZI8"/>
<name>A0A0G1VZI8_9BACT</name>
<reference evidence="1 2" key="1">
    <citation type="journal article" date="2015" name="Nature">
        <title>rRNA introns, odd ribosomes, and small enigmatic genomes across a large radiation of phyla.</title>
        <authorList>
            <person name="Brown C.T."/>
            <person name="Hug L.A."/>
            <person name="Thomas B.C."/>
            <person name="Sharon I."/>
            <person name="Castelle C.J."/>
            <person name="Singh A."/>
            <person name="Wilkins M.J."/>
            <person name="Williams K.H."/>
            <person name="Banfield J.F."/>
        </authorList>
    </citation>
    <scope>NUCLEOTIDE SEQUENCE [LARGE SCALE GENOMIC DNA]</scope>
</reference>